<keyword evidence="10 12" id="KW-0560">Oxidoreductase</keyword>
<comment type="function">
    <text evidence="1 12">Converts 2,5-diamino-6-(ribosylamino)-4(3h)-pyrimidinone 5'-phosphate into 5-amino-6-(ribosylamino)-2,4(1h,3h)-pyrimidinedione 5'-phosphate.</text>
</comment>
<dbReference type="SUPFAM" id="SSF53597">
    <property type="entry name" value="Dihydrofolate reductase-like"/>
    <property type="match status" value="1"/>
</dbReference>
<dbReference type="PIRSF" id="PIRSF006769">
    <property type="entry name" value="RibD"/>
    <property type="match status" value="1"/>
</dbReference>
<feature type="active site" description="Proton donor" evidence="13">
    <location>
        <position position="86"/>
    </location>
</feature>
<evidence type="ECO:0000256" key="10">
    <source>
        <dbReference type="ARBA" id="ARBA00023002"/>
    </source>
</evidence>
<evidence type="ECO:0000256" key="8">
    <source>
        <dbReference type="ARBA" id="ARBA00022833"/>
    </source>
</evidence>
<dbReference type="UniPathway" id="UPA00275">
    <property type="reaction ID" value="UER00401"/>
</dbReference>
<dbReference type="Gene3D" id="3.40.430.10">
    <property type="entry name" value="Dihydrofolate Reductase, subunit A"/>
    <property type="match status" value="1"/>
</dbReference>
<dbReference type="NCBIfam" id="TIGR00227">
    <property type="entry name" value="ribD_Cterm"/>
    <property type="match status" value="1"/>
</dbReference>
<comment type="similarity">
    <text evidence="4 12">In the N-terminal section; belongs to the cytidine and deoxycytidylate deaminase family.</text>
</comment>
<feature type="domain" description="CMP/dCMP-type deaminase" evidence="16">
    <location>
        <begin position="35"/>
        <end position="157"/>
    </location>
</feature>
<dbReference type="InterPro" id="IPR024072">
    <property type="entry name" value="DHFR-like_dom_sf"/>
</dbReference>
<feature type="binding site" evidence="15">
    <location>
        <position position="84"/>
    </location>
    <ligand>
        <name>Zn(2+)</name>
        <dbReference type="ChEBI" id="CHEBI:29105"/>
        <note>catalytic</note>
    </ligand>
</feature>
<dbReference type="PANTHER" id="PTHR38011:SF7">
    <property type="entry name" value="2,5-DIAMINO-6-RIBOSYLAMINO-4(3H)-PYRIMIDINONE 5'-PHOSPHATE REDUCTASE"/>
    <property type="match status" value="1"/>
</dbReference>
<dbReference type="AlphaFoldDB" id="A0A317EC65"/>
<sequence>MSATLRSIAISAKPRISRPSSGGWPVRTTTERFNETDRRHMTAALTLARRGLGNVAPNPAVGCVIVREGIVVGRGWTQPGGRPHAETEALARAGALARGATAYVTLEPCSHHGKTGPCAEALAKAGIARVVAATIDPDPRVAGRGIALLKAAGIVAEVGCLEQEAQRVNAGFFGRLDGRPLVTLKLATSLDGCIATRTGDSQWITGEQARARAHLMRAQHDAIMIGVGTAIADNPQLTCRLPGLAQRSPVRVVADGRLRLPLTHYLVRTAREVPTVLFCAPGNSPERRNAYAQAGVEVVEVAADACARPDPAGMMKHLAEKGVTRVMVEGGGQLAASVIHARLVDLLFWFRGPVVIGEEGRAAVAALGLDKLARAPTYALDAVERLGDDLLEIYRLSR</sequence>
<dbReference type="InterPro" id="IPR016193">
    <property type="entry name" value="Cytidine_deaminase-like"/>
</dbReference>
<dbReference type="SUPFAM" id="SSF53927">
    <property type="entry name" value="Cytidine deaminase-like"/>
    <property type="match status" value="1"/>
</dbReference>
<dbReference type="CDD" id="cd01284">
    <property type="entry name" value="Riboflavin_deaminase-reductase"/>
    <property type="match status" value="1"/>
</dbReference>
<keyword evidence="9 12" id="KW-0521">NADP</keyword>
<comment type="caution">
    <text evidence="17">The sequence shown here is derived from an EMBL/GenBank/DDBJ whole genome shotgun (WGS) entry which is preliminary data.</text>
</comment>
<feature type="binding site" evidence="14">
    <location>
        <begin position="331"/>
        <end position="337"/>
    </location>
    <ligand>
        <name>NADP(+)</name>
        <dbReference type="ChEBI" id="CHEBI:58349"/>
    </ligand>
</feature>
<name>A0A317EC65_9PROT</name>
<comment type="pathway">
    <text evidence="3 12">Cofactor biosynthesis; riboflavin biosynthesis; 5-amino-6-(D-ribitylamino)uracil from GTP: step 3/4.</text>
</comment>
<feature type="binding site" evidence="14">
    <location>
        <position position="203"/>
    </location>
    <ligand>
        <name>substrate</name>
    </ligand>
</feature>
<evidence type="ECO:0000259" key="16">
    <source>
        <dbReference type="PROSITE" id="PS51747"/>
    </source>
</evidence>
<evidence type="ECO:0000256" key="15">
    <source>
        <dbReference type="PIRSR" id="PIRSR006769-3"/>
    </source>
</evidence>
<accession>A0A317EC65</accession>
<feature type="binding site" evidence="14">
    <location>
        <position position="237"/>
    </location>
    <ligand>
        <name>substrate</name>
    </ligand>
</feature>
<evidence type="ECO:0000256" key="6">
    <source>
        <dbReference type="ARBA" id="ARBA00022619"/>
    </source>
</evidence>
<dbReference type="Pfam" id="PF01872">
    <property type="entry name" value="RibD_C"/>
    <property type="match status" value="1"/>
</dbReference>
<evidence type="ECO:0000256" key="9">
    <source>
        <dbReference type="ARBA" id="ARBA00022857"/>
    </source>
</evidence>
<evidence type="ECO:0000256" key="1">
    <source>
        <dbReference type="ARBA" id="ARBA00002151"/>
    </source>
</evidence>
<comment type="similarity">
    <text evidence="5 12">In the C-terminal section; belongs to the HTP reductase family.</text>
</comment>
<evidence type="ECO:0000313" key="17">
    <source>
        <dbReference type="EMBL" id="PWR23710.1"/>
    </source>
</evidence>
<keyword evidence="11" id="KW-0511">Multifunctional enzyme</keyword>
<evidence type="ECO:0000256" key="14">
    <source>
        <dbReference type="PIRSR" id="PIRSR006769-2"/>
    </source>
</evidence>
<keyword evidence="12" id="KW-0378">Hydrolase</keyword>
<evidence type="ECO:0000256" key="4">
    <source>
        <dbReference type="ARBA" id="ARBA00005259"/>
    </source>
</evidence>
<comment type="pathway">
    <text evidence="2 12">Cofactor biosynthesis; riboflavin biosynthesis; 5-amino-6-(D-ribitylamino)uracil from GTP: step 2/4.</text>
</comment>
<feature type="binding site" evidence="14">
    <location>
        <position position="217"/>
    </location>
    <ligand>
        <name>substrate</name>
    </ligand>
</feature>
<reference evidence="18" key="1">
    <citation type="submission" date="2018-05" db="EMBL/GenBank/DDBJ databases">
        <title>Zavarzinia sp. HR-AS.</title>
        <authorList>
            <person name="Lee Y."/>
            <person name="Jeon C.O."/>
        </authorList>
    </citation>
    <scope>NUCLEOTIDE SEQUENCE [LARGE SCALE GENOMIC DNA]</scope>
    <source>
        <strain evidence="18">DSM 1231</strain>
    </source>
</reference>
<dbReference type="Pfam" id="PF00383">
    <property type="entry name" value="dCMP_cyt_deam_1"/>
    <property type="match status" value="1"/>
</dbReference>
<keyword evidence="7 12" id="KW-0479">Metal-binding</keyword>
<feature type="binding site" evidence="15">
    <location>
        <position position="118"/>
    </location>
    <ligand>
        <name>Zn(2+)</name>
        <dbReference type="ChEBI" id="CHEBI:29105"/>
        <note>catalytic</note>
    </ligand>
</feature>
<dbReference type="GO" id="GO:0009231">
    <property type="term" value="P:riboflavin biosynthetic process"/>
    <property type="evidence" value="ECO:0007669"/>
    <property type="project" value="UniProtKB-UniPathway"/>
</dbReference>
<protein>
    <recommendedName>
        <fullName evidence="12">Riboflavin biosynthesis protein RibD</fullName>
    </recommendedName>
    <domain>
        <recommendedName>
            <fullName evidence="12">Diaminohydroxyphosphoribosylaminopyrimidine deaminase</fullName>
            <shortName evidence="12">DRAP deaminase</shortName>
            <ecNumber evidence="12">3.5.4.26</ecNumber>
        </recommendedName>
        <alternativeName>
            <fullName evidence="12">Riboflavin-specific deaminase</fullName>
        </alternativeName>
    </domain>
    <domain>
        <recommendedName>
            <fullName evidence="12">5-amino-6-(5-phosphoribosylamino)uracil reductase</fullName>
            <ecNumber evidence="12">1.1.1.193</ecNumber>
        </recommendedName>
        <alternativeName>
            <fullName evidence="12">HTP reductase</fullName>
        </alternativeName>
    </domain>
</protein>
<dbReference type="PROSITE" id="PS00903">
    <property type="entry name" value="CYT_DCMP_DEAMINASES_1"/>
    <property type="match status" value="1"/>
</dbReference>
<keyword evidence="8 12" id="KW-0862">Zinc</keyword>
<comment type="catalytic activity">
    <reaction evidence="12">
        <text>2,5-diamino-6-hydroxy-4-(5-phosphoribosylamino)-pyrimidine + H2O + H(+) = 5-amino-6-(5-phospho-D-ribosylamino)uracil + NH4(+)</text>
        <dbReference type="Rhea" id="RHEA:21868"/>
        <dbReference type="ChEBI" id="CHEBI:15377"/>
        <dbReference type="ChEBI" id="CHEBI:15378"/>
        <dbReference type="ChEBI" id="CHEBI:28938"/>
        <dbReference type="ChEBI" id="CHEBI:58453"/>
        <dbReference type="ChEBI" id="CHEBI:58614"/>
        <dbReference type="EC" id="3.5.4.26"/>
    </reaction>
</comment>
<feature type="binding site" evidence="14">
    <location>
        <position position="229"/>
    </location>
    <ligand>
        <name>NADP(+)</name>
        <dbReference type="ChEBI" id="CHEBI:58349"/>
    </ligand>
</feature>
<evidence type="ECO:0000313" key="18">
    <source>
        <dbReference type="Proteomes" id="UP000246077"/>
    </source>
</evidence>
<evidence type="ECO:0000256" key="11">
    <source>
        <dbReference type="ARBA" id="ARBA00023268"/>
    </source>
</evidence>
<dbReference type="EC" id="1.1.1.193" evidence="12"/>
<feature type="binding site" evidence="14">
    <location>
        <position position="201"/>
    </location>
    <ligand>
        <name>substrate</name>
    </ligand>
</feature>
<evidence type="ECO:0000256" key="2">
    <source>
        <dbReference type="ARBA" id="ARBA00004882"/>
    </source>
</evidence>
<proteinExistence type="inferred from homology"/>
<dbReference type="InterPro" id="IPR002125">
    <property type="entry name" value="CMP_dCMP_dom"/>
</dbReference>
<evidence type="ECO:0000256" key="7">
    <source>
        <dbReference type="ARBA" id="ARBA00022723"/>
    </source>
</evidence>
<dbReference type="GO" id="GO:0008270">
    <property type="term" value="F:zinc ion binding"/>
    <property type="evidence" value="ECO:0007669"/>
    <property type="project" value="InterPro"/>
</dbReference>
<dbReference type="InterPro" id="IPR016192">
    <property type="entry name" value="APOBEC/CMP_deaminase_Zn-bd"/>
</dbReference>
<dbReference type="GO" id="GO:0008703">
    <property type="term" value="F:5-amino-6-(5-phosphoribosylamino)uracil reductase activity"/>
    <property type="evidence" value="ECO:0007669"/>
    <property type="project" value="UniProtKB-EC"/>
</dbReference>
<feature type="binding site" evidence="15">
    <location>
        <position position="109"/>
    </location>
    <ligand>
        <name>Zn(2+)</name>
        <dbReference type="ChEBI" id="CHEBI:29105"/>
        <note>catalytic</note>
    </ligand>
</feature>
<organism evidence="17 18">
    <name type="scientific">Zavarzinia compransoris</name>
    <dbReference type="NCBI Taxonomy" id="1264899"/>
    <lineage>
        <taxon>Bacteria</taxon>
        <taxon>Pseudomonadati</taxon>
        <taxon>Pseudomonadota</taxon>
        <taxon>Alphaproteobacteria</taxon>
        <taxon>Rhodospirillales</taxon>
        <taxon>Zavarziniaceae</taxon>
        <taxon>Zavarzinia</taxon>
    </lineage>
</organism>
<dbReference type="EMBL" id="QGLF01000001">
    <property type="protein sequence ID" value="PWR23710.1"/>
    <property type="molecule type" value="Genomic_DNA"/>
</dbReference>
<evidence type="ECO:0000256" key="12">
    <source>
        <dbReference type="PIRNR" id="PIRNR006769"/>
    </source>
</evidence>
<dbReference type="GO" id="GO:0008835">
    <property type="term" value="F:diaminohydroxyphosphoribosylaminopyrimidine deaminase activity"/>
    <property type="evidence" value="ECO:0007669"/>
    <property type="project" value="UniProtKB-EC"/>
</dbReference>
<dbReference type="InterPro" id="IPR004794">
    <property type="entry name" value="Eubact_RibD"/>
</dbReference>
<evidence type="ECO:0000256" key="3">
    <source>
        <dbReference type="ARBA" id="ARBA00004910"/>
    </source>
</evidence>
<dbReference type="PROSITE" id="PS51747">
    <property type="entry name" value="CYT_DCMP_DEAMINASES_2"/>
    <property type="match status" value="1"/>
</dbReference>
<dbReference type="InterPro" id="IPR002734">
    <property type="entry name" value="RibDG_C"/>
</dbReference>
<feature type="binding site" evidence="14">
    <location>
        <position position="233"/>
    </location>
    <ligand>
        <name>NADP(+)</name>
        <dbReference type="ChEBI" id="CHEBI:58349"/>
    </ligand>
</feature>
<dbReference type="Gene3D" id="3.40.140.10">
    <property type="entry name" value="Cytidine Deaminase, domain 2"/>
    <property type="match status" value="1"/>
</dbReference>
<evidence type="ECO:0000256" key="13">
    <source>
        <dbReference type="PIRSR" id="PIRSR006769-1"/>
    </source>
</evidence>
<dbReference type="GO" id="GO:0050661">
    <property type="term" value="F:NADP binding"/>
    <property type="evidence" value="ECO:0007669"/>
    <property type="project" value="InterPro"/>
</dbReference>
<comment type="catalytic activity">
    <reaction evidence="12">
        <text>5-amino-6-(5-phospho-D-ribitylamino)uracil + NADP(+) = 5-amino-6-(5-phospho-D-ribosylamino)uracil + NADPH + H(+)</text>
        <dbReference type="Rhea" id="RHEA:17845"/>
        <dbReference type="ChEBI" id="CHEBI:15378"/>
        <dbReference type="ChEBI" id="CHEBI:57783"/>
        <dbReference type="ChEBI" id="CHEBI:58349"/>
        <dbReference type="ChEBI" id="CHEBI:58421"/>
        <dbReference type="ChEBI" id="CHEBI:58453"/>
        <dbReference type="EC" id="1.1.1.193"/>
    </reaction>
</comment>
<feature type="binding site" evidence="14">
    <location>
        <position position="240"/>
    </location>
    <ligand>
        <name>substrate</name>
    </ligand>
</feature>
<feature type="binding site" evidence="14">
    <location>
        <position position="329"/>
    </location>
    <ligand>
        <name>substrate</name>
    </ligand>
</feature>
<dbReference type="EC" id="3.5.4.26" evidence="12"/>
<gene>
    <name evidence="17" type="primary">ribD</name>
    <name evidence="17" type="ORF">DKG75_03855</name>
</gene>
<dbReference type="InterPro" id="IPR050765">
    <property type="entry name" value="Riboflavin_Biosynth_HTPR"/>
</dbReference>
<keyword evidence="6 12" id="KW-0686">Riboflavin biosynthesis</keyword>
<dbReference type="NCBIfam" id="TIGR00326">
    <property type="entry name" value="eubact_ribD"/>
    <property type="match status" value="1"/>
</dbReference>
<comment type="cofactor">
    <cofactor evidence="12 15">
        <name>Zn(2+)</name>
        <dbReference type="ChEBI" id="CHEBI:29105"/>
    </cofactor>
    <text evidence="12 15">Binds 1 zinc ion.</text>
</comment>
<dbReference type="OrthoDB" id="9800865at2"/>
<dbReference type="Proteomes" id="UP000246077">
    <property type="component" value="Unassembled WGS sequence"/>
</dbReference>
<evidence type="ECO:0000256" key="5">
    <source>
        <dbReference type="ARBA" id="ARBA00007417"/>
    </source>
</evidence>
<dbReference type="PANTHER" id="PTHR38011">
    <property type="entry name" value="DIHYDROFOLATE REDUCTASE FAMILY PROTEIN (AFU_ORTHOLOGUE AFUA_8G06820)"/>
    <property type="match status" value="1"/>
</dbReference>
<keyword evidence="18" id="KW-1185">Reference proteome</keyword>
<feature type="binding site" evidence="14">
    <location>
        <position position="187"/>
    </location>
    <ligand>
        <name>NADP(+)</name>
        <dbReference type="ChEBI" id="CHEBI:58349"/>
    </ligand>
</feature>
<dbReference type="InterPro" id="IPR011549">
    <property type="entry name" value="RibD_C"/>
</dbReference>